<dbReference type="AlphaFoldDB" id="A0A2T5I653"/>
<comment type="caution">
    <text evidence="1">The sequence shown here is derived from an EMBL/GenBank/DDBJ whole genome shotgun (WGS) entry which is preliminary data.</text>
</comment>
<dbReference type="CDD" id="cd10146">
    <property type="entry name" value="LabA_like_C"/>
    <property type="match status" value="1"/>
</dbReference>
<name>A0A2T5I653_9PROT</name>
<proteinExistence type="predicted"/>
<organism evidence="1 2">
    <name type="scientific">Nitrosospira multiformis</name>
    <dbReference type="NCBI Taxonomy" id="1231"/>
    <lineage>
        <taxon>Bacteria</taxon>
        <taxon>Pseudomonadati</taxon>
        <taxon>Pseudomonadota</taxon>
        <taxon>Betaproteobacteria</taxon>
        <taxon>Nitrosomonadales</taxon>
        <taxon>Nitrosomonadaceae</taxon>
        <taxon>Nitrosospira</taxon>
    </lineage>
</organism>
<evidence type="ECO:0000313" key="2">
    <source>
        <dbReference type="Proteomes" id="UP000244152"/>
    </source>
</evidence>
<evidence type="ECO:0008006" key="3">
    <source>
        <dbReference type="Google" id="ProtNLM"/>
    </source>
</evidence>
<sequence>MKALNDEVLRKVGRNVLLFQQIEELLKFLVVNHRLAGTPINLVERREKRAGVIKRQMMGKLSEQYLDGILSDAGVVIEEPKDATQAWISFIFSITGDNDFMESQRADLELMVRERNDLVHHFLPRWHPGSLEQMTAASAYLDQQYEKVLPMLEHLKSVAKSMQQAKETVAAFLASNEGERMLELAWLQNSPLVALLREVATQKARPDGWISLADAGQLARIHESDEVAHMKERYGHSTFKRLLIASELFDVLDEPLPNGGFRTLYRVKVH</sequence>
<dbReference type="InterPro" id="IPR041966">
    <property type="entry name" value="LOTUS-like"/>
</dbReference>
<gene>
    <name evidence="1" type="ORF">C8R21_13021</name>
</gene>
<dbReference type="Gene3D" id="3.30.420.610">
    <property type="entry name" value="LOTUS domain-like"/>
    <property type="match status" value="1"/>
</dbReference>
<accession>A0A2T5I653</accession>
<reference evidence="1 2" key="1">
    <citation type="submission" date="2018-04" db="EMBL/GenBank/DDBJ databases">
        <title>Active sludge and wastewater microbial communities from Klosterneuburg, Austria.</title>
        <authorList>
            <person name="Wagner M."/>
        </authorList>
    </citation>
    <scope>NUCLEOTIDE SEQUENCE [LARGE SCALE GENOMIC DNA]</scope>
    <source>
        <strain evidence="1 2">Nl12</strain>
    </source>
</reference>
<evidence type="ECO:0000313" key="1">
    <source>
        <dbReference type="EMBL" id="PTQ79309.1"/>
    </source>
</evidence>
<dbReference type="Proteomes" id="UP000244152">
    <property type="component" value="Unassembled WGS sequence"/>
</dbReference>
<dbReference type="EMBL" id="QAOK01000030">
    <property type="protein sequence ID" value="PTQ79309.1"/>
    <property type="molecule type" value="Genomic_DNA"/>
</dbReference>
<protein>
    <recommendedName>
        <fullName evidence="3">OST-HTH/LOTUS domain-containing protein</fullName>
    </recommendedName>
</protein>
<dbReference type="RefSeq" id="WP_107763100.1">
    <property type="nucleotide sequence ID" value="NZ_QAOK01000030.1"/>
</dbReference>